<evidence type="ECO:0000313" key="3">
    <source>
        <dbReference type="Proteomes" id="UP000694892"/>
    </source>
</evidence>
<protein>
    <submittedName>
        <fullName evidence="2">Uncharacterized protein</fullName>
    </submittedName>
</protein>
<organism evidence="2 3">
    <name type="scientific">Xenopus laevis</name>
    <name type="common">African clawed frog</name>
    <dbReference type="NCBI Taxonomy" id="8355"/>
    <lineage>
        <taxon>Eukaryota</taxon>
        <taxon>Metazoa</taxon>
        <taxon>Chordata</taxon>
        <taxon>Craniata</taxon>
        <taxon>Vertebrata</taxon>
        <taxon>Euteleostomi</taxon>
        <taxon>Amphibia</taxon>
        <taxon>Batrachia</taxon>
        <taxon>Anura</taxon>
        <taxon>Pipoidea</taxon>
        <taxon>Pipidae</taxon>
        <taxon>Xenopodinae</taxon>
        <taxon>Xenopus</taxon>
        <taxon>Xenopus</taxon>
    </lineage>
</organism>
<dbReference type="AlphaFoldDB" id="A0A974BS71"/>
<dbReference type="Proteomes" id="UP000694892">
    <property type="component" value="Chromosome 9_10S"/>
</dbReference>
<gene>
    <name evidence="2" type="ORF">XELAEV_18045891mg</name>
</gene>
<dbReference type="EMBL" id="CM004483">
    <property type="protein sequence ID" value="OCT59873.1"/>
    <property type="molecule type" value="Genomic_DNA"/>
</dbReference>
<keyword evidence="1" id="KW-0175">Coiled coil</keyword>
<name>A0A974BS71_XENLA</name>
<reference evidence="3" key="1">
    <citation type="journal article" date="2016" name="Nature">
        <title>Genome evolution in the allotetraploid frog Xenopus laevis.</title>
        <authorList>
            <person name="Session A.M."/>
            <person name="Uno Y."/>
            <person name="Kwon T."/>
            <person name="Chapman J.A."/>
            <person name="Toyoda A."/>
            <person name="Takahashi S."/>
            <person name="Fukui A."/>
            <person name="Hikosaka A."/>
            <person name="Suzuki A."/>
            <person name="Kondo M."/>
            <person name="van Heeringen S.J."/>
            <person name="Quigley I."/>
            <person name="Heinz S."/>
            <person name="Ogino H."/>
            <person name="Ochi H."/>
            <person name="Hellsten U."/>
            <person name="Lyons J.B."/>
            <person name="Simakov O."/>
            <person name="Putnam N."/>
            <person name="Stites J."/>
            <person name="Kuroki Y."/>
            <person name="Tanaka T."/>
            <person name="Michiue T."/>
            <person name="Watanabe M."/>
            <person name="Bogdanovic O."/>
            <person name="Lister R."/>
            <person name="Georgiou G."/>
            <person name="Paranjpe S.S."/>
            <person name="van Kruijsbergen I."/>
            <person name="Shu S."/>
            <person name="Carlson J."/>
            <person name="Kinoshita T."/>
            <person name="Ohta Y."/>
            <person name="Mawaribuchi S."/>
            <person name="Jenkins J."/>
            <person name="Grimwood J."/>
            <person name="Schmutz J."/>
            <person name="Mitros T."/>
            <person name="Mozaffari S.V."/>
            <person name="Suzuki Y."/>
            <person name="Haramoto Y."/>
            <person name="Yamamoto T.S."/>
            <person name="Takagi C."/>
            <person name="Heald R."/>
            <person name="Miller K."/>
            <person name="Haudenschild C."/>
            <person name="Kitzman J."/>
            <person name="Nakayama T."/>
            <person name="Izutsu Y."/>
            <person name="Robert J."/>
            <person name="Fortriede J."/>
            <person name="Burns K."/>
            <person name="Lotay V."/>
            <person name="Karimi K."/>
            <person name="Yasuoka Y."/>
            <person name="Dichmann D.S."/>
            <person name="Flajnik M.F."/>
            <person name="Houston D.W."/>
            <person name="Shendure J."/>
            <person name="DuPasquier L."/>
            <person name="Vize P.D."/>
            <person name="Zorn A.M."/>
            <person name="Ito M."/>
            <person name="Marcotte E.M."/>
            <person name="Wallingford J.B."/>
            <person name="Ito Y."/>
            <person name="Asashima M."/>
            <person name="Ueno N."/>
            <person name="Matsuda Y."/>
            <person name="Veenstra G.J."/>
            <person name="Fujiyama A."/>
            <person name="Harland R.M."/>
            <person name="Taira M."/>
            <person name="Rokhsar D.S."/>
        </authorList>
    </citation>
    <scope>NUCLEOTIDE SEQUENCE [LARGE SCALE GENOMIC DNA]</scope>
    <source>
        <strain evidence="3">J</strain>
    </source>
</reference>
<feature type="non-terminal residue" evidence="2">
    <location>
        <position position="1"/>
    </location>
</feature>
<feature type="coiled-coil region" evidence="1">
    <location>
        <begin position="39"/>
        <end position="80"/>
    </location>
</feature>
<evidence type="ECO:0000256" key="1">
    <source>
        <dbReference type="SAM" id="Coils"/>
    </source>
</evidence>
<evidence type="ECO:0000313" key="2">
    <source>
        <dbReference type="EMBL" id="OCT59873.1"/>
    </source>
</evidence>
<proteinExistence type="predicted"/>
<sequence>ENKKEHQVIREYELTAIQSGHGEEFREIIQLMNSVVDMAAKFKEDFEEVKVQVKNIQGEMEMLNQEVKELKAEIAELQTSKCDKEEKKSLFLGILSKLFPKIRLEIFGIPLLDLRQTFSL</sequence>
<accession>A0A974BS71</accession>